<comment type="activity regulation">
    <text evidence="7">Uridylyltransferase (UTase) activity is inhibited by glutamine, while glutamine activates uridylyl-removing (UR) activity.</text>
</comment>
<dbReference type="InterPro" id="IPR013546">
    <property type="entry name" value="PII_UdlTrfase/GS_AdlTrfase"/>
</dbReference>
<keyword evidence="1 7" id="KW-0808">Transferase</keyword>
<dbReference type="HAMAP" id="MF_00277">
    <property type="entry name" value="PII_uridylyl_transf"/>
    <property type="match status" value="1"/>
</dbReference>
<evidence type="ECO:0000256" key="3">
    <source>
        <dbReference type="ARBA" id="ARBA00022737"/>
    </source>
</evidence>
<dbReference type="PANTHER" id="PTHR47320">
    <property type="entry name" value="BIFUNCTIONAL URIDYLYLTRANSFERASE/URIDYLYL-REMOVING ENZYME"/>
    <property type="match status" value="1"/>
</dbReference>
<dbReference type="CDD" id="cd04900">
    <property type="entry name" value="ACT_UUR-like_1"/>
    <property type="match status" value="1"/>
</dbReference>
<dbReference type="AlphaFoldDB" id="A0A2Z4Y838"/>
<comment type="domain">
    <text evidence="7">Has four distinct domains: an N-terminal nucleotidyltransferase (NT) domain responsible for UTase activity, a central HD domain that encodes UR activity, and two C-terminal ACT domains that seem to have a role in glutamine sensing.</text>
</comment>
<dbReference type="Proteomes" id="UP000262583">
    <property type="component" value="Chromosome"/>
</dbReference>
<dbReference type="Pfam" id="PF08335">
    <property type="entry name" value="GlnD_UR_UTase"/>
    <property type="match status" value="1"/>
</dbReference>
<feature type="domain" description="ACT" evidence="8">
    <location>
        <begin position="826"/>
        <end position="896"/>
    </location>
</feature>
<evidence type="ECO:0000259" key="9">
    <source>
        <dbReference type="PROSITE" id="PS51831"/>
    </source>
</evidence>
<dbReference type="InterPro" id="IPR006674">
    <property type="entry name" value="HD_domain"/>
</dbReference>
<dbReference type="SMART" id="SM00471">
    <property type="entry name" value="HDc"/>
    <property type="match status" value="1"/>
</dbReference>
<dbReference type="EMBL" id="CP030759">
    <property type="protein sequence ID" value="AXA36595.1"/>
    <property type="molecule type" value="Genomic_DNA"/>
</dbReference>
<reference evidence="10 11" key="1">
    <citation type="submission" date="2018-05" db="EMBL/GenBank/DDBJ databases">
        <title>A metagenomic window into the 2 km-deep terrestrial subsurface aquifer revealed taxonomically and functionally diverse microbial community comprising novel uncultured bacterial lineages.</title>
        <authorList>
            <person name="Kadnikov V.V."/>
            <person name="Mardanov A.V."/>
            <person name="Beletsky A.V."/>
            <person name="Banks D."/>
            <person name="Pimenov N.V."/>
            <person name="Frank Y.A."/>
            <person name="Karnachuk O.V."/>
            <person name="Ravin N.V."/>
        </authorList>
    </citation>
    <scope>NUCLEOTIDE SEQUENCE [LARGE SCALE GENOMIC DNA]</scope>
    <source>
        <strain evidence="10">BY</strain>
    </source>
</reference>
<keyword evidence="4 7" id="KW-0378">Hydrolase</keyword>
<feature type="region of interest" description="Uridylyltransferase" evidence="7">
    <location>
        <begin position="1"/>
        <end position="353"/>
    </location>
</feature>
<dbReference type="EC" id="3.1.4.-" evidence="7"/>
<evidence type="ECO:0000259" key="8">
    <source>
        <dbReference type="PROSITE" id="PS51671"/>
    </source>
</evidence>
<evidence type="ECO:0000313" key="11">
    <source>
        <dbReference type="Proteomes" id="UP000262583"/>
    </source>
</evidence>
<dbReference type="Gene3D" id="3.30.460.10">
    <property type="entry name" value="Beta Polymerase, domain 2"/>
    <property type="match status" value="1"/>
</dbReference>
<dbReference type="Gene3D" id="1.10.3090.10">
    <property type="entry name" value="cca-adding enzyme, domain 2"/>
    <property type="match status" value="1"/>
</dbReference>
<dbReference type="PIRSF" id="PIRSF006288">
    <property type="entry name" value="PII_uridyltransf"/>
    <property type="match status" value="1"/>
</dbReference>
<dbReference type="Gene3D" id="3.30.70.260">
    <property type="match status" value="1"/>
</dbReference>
<proteinExistence type="inferred from homology"/>
<protein>
    <recommendedName>
        <fullName evidence="7">Bifunctional uridylyltransferase/uridylyl-removing enzyme</fullName>
        <shortName evidence="7">UTase/UR</shortName>
    </recommendedName>
    <alternativeName>
        <fullName evidence="7">Bifunctional [protein-PII] modification enzyme</fullName>
    </alternativeName>
    <alternativeName>
        <fullName evidence="7">Bifunctional nitrogen sensor protein</fullName>
    </alternativeName>
    <domain>
        <recommendedName>
            <fullName evidence="7">[Protein-PII] uridylyltransferase</fullName>
            <shortName evidence="7">PII uridylyltransferase</shortName>
            <shortName evidence="7">UTase</shortName>
            <ecNumber evidence="7">2.7.7.59</ecNumber>
        </recommendedName>
    </domain>
    <domain>
        <recommendedName>
            <fullName evidence="7">[Protein-PII]-UMP uridylyl-removing enzyme</fullName>
            <shortName evidence="7">UR</shortName>
            <ecNumber evidence="7">3.1.4.-</ecNumber>
        </recommendedName>
    </domain>
</protein>
<name>A0A2Z4Y838_SUMC1</name>
<keyword evidence="2 7" id="KW-0548">Nucleotidyltransferase</keyword>
<dbReference type="CDD" id="cd05401">
    <property type="entry name" value="NT_GlnE_GlnD_like"/>
    <property type="match status" value="1"/>
</dbReference>
<dbReference type="PROSITE" id="PS51831">
    <property type="entry name" value="HD"/>
    <property type="match status" value="1"/>
</dbReference>
<dbReference type="Pfam" id="PF01966">
    <property type="entry name" value="HD"/>
    <property type="match status" value="1"/>
</dbReference>
<feature type="domain" description="HD" evidence="9">
    <location>
        <begin position="473"/>
        <end position="594"/>
    </location>
</feature>
<dbReference type="InterPro" id="IPR045865">
    <property type="entry name" value="ACT-like_dom_sf"/>
</dbReference>
<dbReference type="Pfam" id="PF24931">
    <property type="entry name" value="ACT_ACR9_3rd"/>
    <property type="match status" value="1"/>
</dbReference>
<organism evidence="10 11">
    <name type="scientific">Sumerlaea chitinivorans</name>
    <dbReference type="NCBI Taxonomy" id="2250252"/>
    <lineage>
        <taxon>Bacteria</taxon>
        <taxon>Candidatus Sumerlaeota</taxon>
        <taxon>Candidatus Sumerlaeia</taxon>
        <taxon>Candidatus Sumerlaeales</taxon>
        <taxon>Candidatus Sumerlaeaceae</taxon>
        <taxon>Candidatus Sumerlaea</taxon>
    </lineage>
</organism>
<dbReference type="SUPFAM" id="SSF109604">
    <property type="entry name" value="HD-domain/PDEase-like"/>
    <property type="match status" value="1"/>
</dbReference>
<dbReference type="GO" id="GO:0008773">
    <property type="term" value="F:[protein-PII] uridylyltransferase activity"/>
    <property type="evidence" value="ECO:0007669"/>
    <property type="project" value="UniProtKB-UniRule"/>
</dbReference>
<dbReference type="KEGG" id="schv:BRCON_1818"/>
<comment type="catalytic activity">
    <reaction evidence="7">
        <text>[protein-PII]-L-tyrosine + UTP = [protein-PII]-uridylyl-L-tyrosine + diphosphate</text>
        <dbReference type="Rhea" id="RHEA:13673"/>
        <dbReference type="Rhea" id="RHEA-COMP:12147"/>
        <dbReference type="Rhea" id="RHEA-COMP:12148"/>
        <dbReference type="ChEBI" id="CHEBI:33019"/>
        <dbReference type="ChEBI" id="CHEBI:46398"/>
        <dbReference type="ChEBI" id="CHEBI:46858"/>
        <dbReference type="ChEBI" id="CHEBI:90602"/>
        <dbReference type="EC" id="2.7.7.59"/>
    </reaction>
</comment>
<dbReference type="NCBIfam" id="TIGR01693">
    <property type="entry name" value="UTase_glnD"/>
    <property type="match status" value="1"/>
</dbReference>
<comment type="function">
    <text evidence="7">Modifies, by uridylylation and deuridylylation, the PII regulatory proteins (GlnB and homologs), in response to the nitrogen status of the cell that GlnD senses through the glutamine level. Under low glutamine levels, catalyzes the conversion of the PII proteins and UTP to PII-UMP and PPi, while under higher glutamine levels, GlnD hydrolyzes PII-UMP to PII and UMP (deuridylylation). Thus, controls uridylylation state and activity of the PII proteins, and plays an important role in the regulation of nitrogen metabolism.</text>
</comment>
<dbReference type="PROSITE" id="PS51671">
    <property type="entry name" value="ACT"/>
    <property type="match status" value="2"/>
</dbReference>
<gene>
    <name evidence="7" type="primary">glnD</name>
    <name evidence="10" type="ORF">BRCON_1818</name>
</gene>
<evidence type="ECO:0000256" key="5">
    <source>
        <dbReference type="ARBA" id="ARBA00022842"/>
    </source>
</evidence>
<evidence type="ECO:0000256" key="7">
    <source>
        <dbReference type="HAMAP-Rule" id="MF_00277"/>
    </source>
</evidence>
<keyword evidence="6 7" id="KW-0511">Multifunctional enzyme</keyword>
<evidence type="ECO:0000256" key="1">
    <source>
        <dbReference type="ARBA" id="ARBA00022679"/>
    </source>
</evidence>
<dbReference type="EC" id="2.7.7.59" evidence="7"/>
<dbReference type="InterPro" id="IPR002912">
    <property type="entry name" value="ACT_dom"/>
</dbReference>
<dbReference type="GO" id="GO:0006808">
    <property type="term" value="P:regulation of nitrogen utilization"/>
    <property type="evidence" value="ECO:0007669"/>
    <property type="project" value="UniProtKB-UniRule"/>
</dbReference>
<dbReference type="SUPFAM" id="SSF55021">
    <property type="entry name" value="ACT-like"/>
    <property type="match status" value="2"/>
</dbReference>
<feature type="domain" description="ACT" evidence="8">
    <location>
        <begin position="713"/>
        <end position="797"/>
    </location>
</feature>
<dbReference type="SUPFAM" id="SSF81301">
    <property type="entry name" value="Nucleotidyltransferase"/>
    <property type="match status" value="1"/>
</dbReference>
<dbReference type="InterPro" id="IPR003607">
    <property type="entry name" value="HD/PDEase_dom"/>
</dbReference>
<comment type="similarity">
    <text evidence="7">Belongs to the GlnD family.</text>
</comment>
<evidence type="ECO:0000256" key="6">
    <source>
        <dbReference type="ARBA" id="ARBA00023268"/>
    </source>
</evidence>
<dbReference type="SUPFAM" id="SSF81593">
    <property type="entry name" value="Nucleotidyltransferase substrate binding subunit/domain"/>
    <property type="match status" value="1"/>
</dbReference>
<keyword evidence="5 7" id="KW-0460">Magnesium</keyword>
<evidence type="ECO:0000256" key="4">
    <source>
        <dbReference type="ARBA" id="ARBA00022801"/>
    </source>
</evidence>
<dbReference type="GO" id="GO:0008081">
    <property type="term" value="F:phosphoric diester hydrolase activity"/>
    <property type="evidence" value="ECO:0007669"/>
    <property type="project" value="UniProtKB-UniRule"/>
</dbReference>
<dbReference type="InterPro" id="IPR043519">
    <property type="entry name" value="NT_sf"/>
</dbReference>
<sequence>MKASPTQGGPNYQLDLPAQKRRELIAHLNATLGAHREQHLRDCLQHGGLAACQRLADRMDELLKEMVRWVVEEAHLSPADYQRVAIVAQGGYGRRQLNLYSDVDLLLLLPEQSSPVEQAFARSLLYLLWDLSKLDLGHATKTPSEALAVVGTDLDSTTSLMQARLITGNAEALARVLRELHKRLKGPARKWFIEAKFAELEERHRKYGGSVYLLEPNIKEGEGGLRDVHSLQWLSAVLLGRMDLDILVEKGLLEPHELLVISDGMDFILTIRSLLHHLEGRKADTLSAAKQPEIARTLGYKSDAKLLAEERMMKDYYLRARGIERYANKATRLLTVKARRTVGGVFQVMRRRSVAPDYYSYNGQLFLKRQAPEFFLSDPPRVMECFALAASAGLRLSEELQDLLGLVHIATDTEAFRTSPRCRDAFMHILGLKSGVAATLHQMHETGILGDYFPEFRKLFCLVRVDHYHRYTVDEHLIKTVEVAEELMTRSENQRPELVEAARSIQRWDLLNLALLLHDIGKGEGHGHVLRGAILSQKMTQRMGLPPEDQEVVRQLILQHLKMVHVSQRRDLEDPKVIADMAAAVPDPQLLTMLYILSYADTSAVGPGVWTDWKATLLYDLYRKTMLVLEGKPPIREVDATERANIAAQLREIGGPDFAPEEIEDFLNNVPPKYLNCVAPARMAKHLRMRRQLSDTNRVVWEISQPTGVNYTEITAVAFDVPGLLSYLCGALSSKDINILSVQVYSTKDGYAIDTFQVTDLRGNPLPHGFRLERVRQELNNVLLGKAQVSEVFPHRRRPACVRDDLTNLKPPQVIFDNESSPAYTVLEVKTYDRPGLLYDITATCAEQGCYIHLAMITTEAYRVVDVFYITDCENNKIVEPRDLKRLREALEQVIQ</sequence>
<dbReference type="PANTHER" id="PTHR47320:SF1">
    <property type="entry name" value="BIFUNCTIONAL URIDYLYLTRANSFERASE_URIDYLYL-REMOVING ENZYME"/>
    <property type="match status" value="1"/>
</dbReference>
<comment type="cofactor">
    <cofactor evidence="7">
        <name>Mg(2+)</name>
        <dbReference type="ChEBI" id="CHEBI:18420"/>
    </cofactor>
</comment>
<keyword evidence="3" id="KW-0677">Repeat</keyword>
<evidence type="ECO:0000256" key="2">
    <source>
        <dbReference type="ARBA" id="ARBA00022695"/>
    </source>
</evidence>
<feature type="region of interest" description="Uridylyl-removing" evidence="7">
    <location>
        <begin position="354"/>
        <end position="712"/>
    </location>
</feature>
<dbReference type="InterPro" id="IPR010043">
    <property type="entry name" value="UTase/UR"/>
</dbReference>
<accession>A0A2Z4Y838</accession>
<dbReference type="CDD" id="cd04899">
    <property type="entry name" value="ACT_ACR-UUR-like_2"/>
    <property type="match status" value="1"/>
</dbReference>
<comment type="catalytic activity">
    <reaction evidence="7">
        <text>[protein-PII]-uridylyl-L-tyrosine + H2O = [protein-PII]-L-tyrosine + UMP + H(+)</text>
        <dbReference type="Rhea" id="RHEA:48600"/>
        <dbReference type="Rhea" id="RHEA-COMP:12147"/>
        <dbReference type="Rhea" id="RHEA-COMP:12148"/>
        <dbReference type="ChEBI" id="CHEBI:15377"/>
        <dbReference type="ChEBI" id="CHEBI:15378"/>
        <dbReference type="ChEBI" id="CHEBI:46858"/>
        <dbReference type="ChEBI" id="CHEBI:57865"/>
        <dbReference type="ChEBI" id="CHEBI:90602"/>
    </reaction>
</comment>
<evidence type="ECO:0000313" key="10">
    <source>
        <dbReference type="EMBL" id="AXA36595.1"/>
    </source>
</evidence>